<sequence length="323" mass="34076">MDEAGTALDGVTGETDGSLAVVTHAPELVLSRRRLARWSGGADLTLIARVSCLDFCDLRGTKVLMRSSSGEAWEEEIVAFNGAENETREIAVFVGPDVGAYSWTATYRDAGDDGRLAHSEVTSTVSFEYRPHAVSLATWGASLPAVVGQTVIVRIGAKCADGCCLGGAGFRVCDDGGREVAAGVLSEAPREGTDGLYGAEASFAAPEELGVHRYTVVLDAFDGHDEARSTFAFLVIEEPSCKIEVIVTDEDAGNPIASARVSLHPFVETTGSDGRAVLPADIGKGVLRVVAEDYEDELLSLVVAGDTELHVALKRKPEDVGDF</sequence>
<name>A0ABM7WKZ6_9ACTN</name>
<reference evidence="1 2" key="1">
    <citation type="submission" date="2022-01" db="EMBL/GenBank/DDBJ databases">
        <title>Novel bile acid biosynthetic pathways are enriched in the microbiome of centenarians.</title>
        <authorList>
            <person name="Sato Y."/>
            <person name="Atarashi K."/>
            <person name="Plichta R.D."/>
            <person name="Arai Y."/>
            <person name="Sasajima S."/>
            <person name="Kearney M.S."/>
            <person name="Suda W."/>
            <person name="Takeshita K."/>
            <person name="Sasaki T."/>
            <person name="Okamoto S."/>
            <person name="Skelly N.A."/>
            <person name="Okamura Y."/>
            <person name="Vlamakis H."/>
            <person name="Li Y."/>
            <person name="Tanoue T."/>
            <person name="Takei H."/>
            <person name="Nittono H."/>
            <person name="Narushima S."/>
            <person name="Irie J."/>
            <person name="Itoh H."/>
            <person name="Moriya K."/>
            <person name="Sugiura Y."/>
            <person name="Suematsu M."/>
            <person name="Moritoki N."/>
            <person name="Shibata S."/>
            <person name="Littman R.D."/>
            <person name="Fischbach A.M."/>
            <person name="Uwamino Y."/>
            <person name="Inoue T."/>
            <person name="Honda A."/>
            <person name="Hattori M."/>
            <person name="Murai T."/>
            <person name="Xavier J.R."/>
            <person name="Hirose N."/>
            <person name="Honda K."/>
        </authorList>
    </citation>
    <scope>NUCLEOTIDE SEQUENCE [LARGE SCALE GENOMIC DNA]</scope>
    <source>
        <strain evidence="1 2">CE91-St30</strain>
    </source>
</reference>
<evidence type="ECO:0008006" key="3">
    <source>
        <dbReference type="Google" id="ProtNLM"/>
    </source>
</evidence>
<keyword evidence="2" id="KW-1185">Reference proteome</keyword>
<dbReference type="RefSeq" id="WP_244386173.1">
    <property type="nucleotide sequence ID" value="NZ_AP025564.1"/>
</dbReference>
<evidence type="ECO:0000313" key="1">
    <source>
        <dbReference type="EMBL" id="BDE97039.1"/>
    </source>
</evidence>
<gene>
    <name evidence="1" type="ORF">CE91St30_23720</name>
</gene>
<evidence type="ECO:0000313" key="2">
    <source>
        <dbReference type="Proteomes" id="UP001320544"/>
    </source>
</evidence>
<proteinExistence type="predicted"/>
<accession>A0ABM7WKZ6</accession>
<protein>
    <recommendedName>
        <fullName evidence="3">Ig-like domain-containing protein</fullName>
    </recommendedName>
</protein>
<dbReference type="EMBL" id="AP025564">
    <property type="protein sequence ID" value="BDE97039.1"/>
    <property type="molecule type" value="Genomic_DNA"/>
</dbReference>
<organism evidence="1 2">
    <name type="scientific">Raoultibacter timonensis</name>
    <dbReference type="NCBI Taxonomy" id="1907662"/>
    <lineage>
        <taxon>Bacteria</taxon>
        <taxon>Bacillati</taxon>
        <taxon>Actinomycetota</taxon>
        <taxon>Coriobacteriia</taxon>
        <taxon>Eggerthellales</taxon>
        <taxon>Eggerthellaceae</taxon>
        <taxon>Raoultibacter</taxon>
    </lineage>
</organism>
<dbReference type="Proteomes" id="UP001320544">
    <property type="component" value="Chromosome"/>
</dbReference>